<keyword evidence="7" id="KW-0169">Cobalamin biosynthesis</keyword>
<dbReference type="HAMAP" id="MF_00027">
    <property type="entry name" value="CobB_CbiA"/>
    <property type="match status" value="1"/>
</dbReference>
<name>A0A1I2VK55_9FIRM</name>
<dbReference type="PROSITE" id="PS51274">
    <property type="entry name" value="GATASE_COBBQ"/>
    <property type="match status" value="1"/>
</dbReference>
<dbReference type="UniPathway" id="UPA00148">
    <property type="reaction ID" value="UER00231"/>
</dbReference>
<dbReference type="Pfam" id="PF01656">
    <property type="entry name" value="CbiA"/>
    <property type="match status" value="1"/>
</dbReference>
<reference evidence="11" key="1">
    <citation type="submission" date="2016-10" db="EMBL/GenBank/DDBJ databases">
        <authorList>
            <person name="Varghese N."/>
            <person name="Submissions S."/>
        </authorList>
    </citation>
    <scope>NUCLEOTIDE SEQUENCE [LARGE SCALE GENOMIC DNA]</scope>
    <source>
        <strain evidence="11">DSM 17038</strain>
    </source>
</reference>
<evidence type="ECO:0000256" key="1">
    <source>
        <dbReference type="ARBA" id="ARBA00001946"/>
    </source>
</evidence>
<dbReference type="SUPFAM" id="SSF52317">
    <property type="entry name" value="Class I glutamine amidotransferase-like"/>
    <property type="match status" value="1"/>
</dbReference>
<evidence type="ECO:0000256" key="7">
    <source>
        <dbReference type="HAMAP-Rule" id="MF_00027"/>
    </source>
</evidence>
<comment type="pathway">
    <text evidence="7">Cofactor biosynthesis; adenosylcobalamin biosynthesis; cob(II)yrinate a,c-diamide from sirohydrochlorin (anaerobic route): step 10/10.</text>
</comment>
<dbReference type="NCBIfam" id="TIGR00379">
    <property type="entry name" value="cobB"/>
    <property type="match status" value="1"/>
</dbReference>
<gene>
    <name evidence="7" type="primary">cbiA</name>
    <name evidence="10" type="ORF">SAMN05660649_02984</name>
</gene>
<evidence type="ECO:0000259" key="9">
    <source>
        <dbReference type="Pfam" id="PF07685"/>
    </source>
</evidence>
<dbReference type="EMBL" id="FOOX01000011">
    <property type="protein sequence ID" value="SFG87866.1"/>
    <property type="molecule type" value="Genomic_DNA"/>
</dbReference>
<comment type="domain">
    <text evidence="7">Comprises of two domains. The C-terminal domain contains the binding site for glutamine and catalyzes the hydrolysis of this substrate to glutamate and ammonia. The N-terminal domain is anticipated to bind ATP and cobyrinate and catalyzes the ultimate synthesis of the diamide product. The ammonia produced via the glutaminase domain is probably translocated to the adjacent domain via a molecular tunnel, where it reacts with an activated intermediate.</text>
</comment>
<feature type="active site" description="Nucleophile" evidence="7">
    <location>
        <position position="346"/>
    </location>
</feature>
<comment type="cofactor">
    <cofactor evidence="1 7">
        <name>Mg(2+)</name>
        <dbReference type="ChEBI" id="CHEBI:18420"/>
    </cofactor>
</comment>
<comment type="function">
    <text evidence="7">Catalyzes the ATP-dependent amidation of the two carboxylate groups at positions a and c of cobyrinate, using either L-glutamine or ammonia as the nitrogen source.</text>
</comment>
<evidence type="ECO:0000313" key="11">
    <source>
        <dbReference type="Proteomes" id="UP000199337"/>
    </source>
</evidence>
<dbReference type="NCBIfam" id="NF002204">
    <property type="entry name" value="PRK01077.1"/>
    <property type="match status" value="1"/>
</dbReference>
<dbReference type="InterPro" id="IPR002586">
    <property type="entry name" value="CobQ/CobB/MinD/ParA_Nub-bd_dom"/>
</dbReference>
<comment type="miscellaneous">
    <text evidence="7">The a and c carboxylates of cobyrinate are activated for nucleophilic attack via formation of a phosphorylated intermediate by ATP. CbiA catalyzes first the amidation of the c-carboxylate, and then that of the a-carboxylate.</text>
</comment>
<feature type="site" description="Increases nucleophilicity of active site Cys" evidence="7">
    <location>
        <position position="450"/>
    </location>
</feature>
<dbReference type="Pfam" id="PF07685">
    <property type="entry name" value="GATase_3"/>
    <property type="match status" value="1"/>
</dbReference>
<evidence type="ECO:0000256" key="4">
    <source>
        <dbReference type="ARBA" id="ARBA00022840"/>
    </source>
</evidence>
<keyword evidence="11" id="KW-1185">Reference proteome</keyword>
<feature type="domain" description="CobQ/CobB/MinD/ParA nucleotide binding" evidence="8">
    <location>
        <begin position="9"/>
        <end position="194"/>
    </location>
</feature>
<dbReference type="Proteomes" id="UP000199337">
    <property type="component" value="Unassembled WGS sequence"/>
</dbReference>
<comment type="catalytic activity">
    <reaction evidence="7">
        <text>cob(II)yrinate + 2 L-glutamine + 2 ATP + 2 H2O = cob(II)yrinate a,c diamide + 2 L-glutamate + 2 ADP + 2 phosphate + 2 H(+)</text>
        <dbReference type="Rhea" id="RHEA:26289"/>
        <dbReference type="ChEBI" id="CHEBI:15377"/>
        <dbReference type="ChEBI" id="CHEBI:15378"/>
        <dbReference type="ChEBI" id="CHEBI:29985"/>
        <dbReference type="ChEBI" id="CHEBI:30616"/>
        <dbReference type="ChEBI" id="CHEBI:43474"/>
        <dbReference type="ChEBI" id="CHEBI:58359"/>
        <dbReference type="ChEBI" id="CHEBI:58537"/>
        <dbReference type="ChEBI" id="CHEBI:58894"/>
        <dbReference type="ChEBI" id="CHEBI:456216"/>
        <dbReference type="EC" id="6.3.5.11"/>
    </reaction>
</comment>
<dbReference type="Gene3D" id="3.40.50.300">
    <property type="entry name" value="P-loop containing nucleotide triphosphate hydrolases"/>
    <property type="match status" value="1"/>
</dbReference>
<dbReference type="EC" id="6.3.5.11" evidence="7"/>
<dbReference type="STRING" id="341036.SAMN05660649_02984"/>
<evidence type="ECO:0000256" key="6">
    <source>
        <dbReference type="ARBA" id="ARBA00022962"/>
    </source>
</evidence>
<dbReference type="PANTHER" id="PTHR43873">
    <property type="entry name" value="COBYRINATE A,C-DIAMIDE SYNTHASE"/>
    <property type="match status" value="1"/>
</dbReference>
<dbReference type="CDD" id="cd05388">
    <property type="entry name" value="CobB_N"/>
    <property type="match status" value="1"/>
</dbReference>
<dbReference type="Gene3D" id="3.40.50.880">
    <property type="match status" value="1"/>
</dbReference>
<dbReference type="GO" id="GO:0005524">
    <property type="term" value="F:ATP binding"/>
    <property type="evidence" value="ECO:0007669"/>
    <property type="project" value="UniProtKB-UniRule"/>
</dbReference>
<comment type="similarity">
    <text evidence="7">Belongs to the CobB/CbiA family.</text>
</comment>
<keyword evidence="6 7" id="KW-0315">Glutamine amidotransferase</keyword>
<evidence type="ECO:0000313" key="10">
    <source>
        <dbReference type="EMBL" id="SFG87866.1"/>
    </source>
</evidence>
<dbReference type="InterPro" id="IPR029062">
    <property type="entry name" value="Class_I_gatase-like"/>
</dbReference>
<dbReference type="InterPro" id="IPR011698">
    <property type="entry name" value="GATase_3"/>
</dbReference>
<keyword evidence="4 7" id="KW-0067">ATP-binding</keyword>
<evidence type="ECO:0000259" key="8">
    <source>
        <dbReference type="Pfam" id="PF01656"/>
    </source>
</evidence>
<accession>A0A1I2VK55</accession>
<organism evidence="10 11">
    <name type="scientific">Desulfotruncus arcticus DSM 17038</name>
    <dbReference type="NCBI Taxonomy" id="1121424"/>
    <lineage>
        <taxon>Bacteria</taxon>
        <taxon>Bacillati</taxon>
        <taxon>Bacillota</taxon>
        <taxon>Clostridia</taxon>
        <taxon>Eubacteriales</taxon>
        <taxon>Desulfallaceae</taxon>
        <taxon>Desulfotruncus</taxon>
    </lineage>
</organism>
<sequence length="475" mass="51621">MHICNIPRLVVAAPHGRSGKTTATIGLLSALKAAGYCVQPYKKGPDFIDPSWMTRITGRPCRNLDSFLMDRQAIRASFARSALDADIAVVEGAMGLYDGVDLEGSGSTAEIAKAIGAPVLLVVDTTRMTRSVAAMVSGYMHFDPEINVAGVILNKVARRPRHEQMLRAAIERYCGIPVLGVIPKGKQFNIPDRHLGLIPAAESDDLAAAVEDAGGTAGEYLDLHSIINIARKAESFEVNQPLLSAPVLNRQGLAALKPERPSARVAVFLDRAFTFYYPENLEALAAAGAELVPVNAIRDECMPEVDAAYIGGGFPEMFASDLAANVSLKKDLREMVENGLPVYAECGGLMYLGRKLKWNGKEHEMTGILPFDVSVTDKPQGHGYISLDVENSNLYFNEGEHLRGHEFHHSKVENLERDKVQFAFKVTRGFGLDGKHDGLIYKNVLACYTHLHSIATPGWAEKLVAAGAERNSGWV</sequence>
<dbReference type="SUPFAM" id="SSF52540">
    <property type="entry name" value="P-loop containing nucleoside triphosphate hydrolases"/>
    <property type="match status" value="1"/>
</dbReference>
<evidence type="ECO:0000256" key="5">
    <source>
        <dbReference type="ARBA" id="ARBA00022842"/>
    </source>
</evidence>
<dbReference type="InterPro" id="IPR004484">
    <property type="entry name" value="CbiA/CobB_synth"/>
</dbReference>
<feature type="domain" description="CobB/CobQ-like glutamine amidotransferase" evidence="9">
    <location>
        <begin position="264"/>
        <end position="452"/>
    </location>
</feature>
<evidence type="ECO:0000256" key="2">
    <source>
        <dbReference type="ARBA" id="ARBA00022598"/>
    </source>
</evidence>
<dbReference type="RefSeq" id="WP_092472177.1">
    <property type="nucleotide sequence ID" value="NZ_FOOX01000011.1"/>
</dbReference>
<dbReference type="CDD" id="cd03130">
    <property type="entry name" value="GATase1_CobB"/>
    <property type="match status" value="1"/>
</dbReference>
<keyword evidence="2 7" id="KW-0436">Ligase</keyword>
<dbReference type="OrthoDB" id="9764035at2"/>
<proteinExistence type="inferred from homology"/>
<dbReference type="GO" id="GO:0042242">
    <property type="term" value="F:cobyrinic acid a,c-diamide synthase activity"/>
    <property type="evidence" value="ECO:0007669"/>
    <property type="project" value="UniProtKB-UniRule"/>
</dbReference>
<dbReference type="AlphaFoldDB" id="A0A1I2VK55"/>
<dbReference type="PANTHER" id="PTHR43873:SF1">
    <property type="entry name" value="COBYRINATE A,C-DIAMIDE SYNTHASE"/>
    <property type="match status" value="1"/>
</dbReference>
<dbReference type="GO" id="GO:0009236">
    <property type="term" value="P:cobalamin biosynthetic process"/>
    <property type="evidence" value="ECO:0007669"/>
    <property type="project" value="UniProtKB-UniRule"/>
</dbReference>
<evidence type="ECO:0000256" key="3">
    <source>
        <dbReference type="ARBA" id="ARBA00022741"/>
    </source>
</evidence>
<dbReference type="InterPro" id="IPR027417">
    <property type="entry name" value="P-loop_NTPase"/>
</dbReference>
<keyword evidence="5 7" id="KW-0460">Magnesium</keyword>
<keyword evidence="3 7" id="KW-0547">Nucleotide-binding</keyword>
<protein>
    <recommendedName>
        <fullName evidence="7">Cobyrinate a,c-diamide synthase</fullName>
        <ecNumber evidence="7">6.3.5.11</ecNumber>
    </recommendedName>
    <alternativeName>
        <fullName evidence="7">Cobyrinic acid a,c-diamide synthetase</fullName>
    </alternativeName>
</protein>